<keyword evidence="6" id="KW-0342">GTP-binding</keyword>
<dbReference type="InterPro" id="IPR001538">
    <property type="entry name" value="Man6P_isomerase-2_C"/>
</dbReference>
<keyword evidence="12" id="KW-1185">Reference proteome</keyword>
<dbReference type="SUPFAM" id="SSF53448">
    <property type="entry name" value="Nucleotide-diphospho-sugar transferases"/>
    <property type="match status" value="1"/>
</dbReference>
<evidence type="ECO:0000259" key="9">
    <source>
        <dbReference type="Pfam" id="PF00483"/>
    </source>
</evidence>
<dbReference type="EMBL" id="FOJB01000001">
    <property type="protein sequence ID" value="SEV89064.1"/>
    <property type="molecule type" value="Genomic_DNA"/>
</dbReference>
<dbReference type="Gene3D" id="2.60.120.10">
    <property type="entry name" value="Jelly Rolls"/>
    <property type="match status" value="1"/>
</dbReference>
<dbReference type="PANTHER" id="PTHR46390">
    <property type="entry name" value="MANNOSE-1-PHOSPHATE GUANYLYLTRANSFERASE"/>
    <property type="match status" value="1"/>
</dbReference>
<dbReference type="PANTHER" id="PTHR46390:SF1">
    <property type="entry name" value="MANNOSE-1-PHOSPHATE GUANYLYLTRANSFERASE"/>
    <property type="match status" value="1"/>
</dbReference>
<dbReference type="InterPro" id="IPR011051">
    <property type="entry name" value="RmlC_Cupin_sf"/>
</dbReference>
<dbReference type="Gene3D" id="3.90.550.10">
    <property type="entry name" value="Spore Coat Polysaccharide Biosynthesis Protein SpsA, Chain A"/>
    <property type="match status" value="1"/>
</dbReference>
<dbReference type="OrthoDB" id="9806359at2"/>
<evidence type="ECO:0000256" key="2">
    <source>
        <dbReference type="ARBA" id="ARBA00012387"/>
    </source>
</evidence>
<dbReference type="InterPro" id="IPR005835">
    <property type="entry name" value="NTP_transferase_dom"/>
</dbReference>
<evidence type="ECO:0000259" key="10">
    <source>
        <dbReference type="Pfam" id="PF01050"/>
    </source>
</evidence>
<gene>
    <name evidence="11" type="ORF">SAMN05444851_0129</name>
</gene>
<keyword evidence="11" id="KW-0413">Isomerase</keyword>
<dbReference type="InterPro" id="IPR014710">
    <property type="entry name" value="RmlC-like_jellyroll"/>
</dbReference>
<name>A0A1I0MLV1_9RHOB</name>
<dbReference type="InterPro" id="IPR029044">
    <property type="entry name" value="Nucleotide-diphossugar_trans"/>
</dbReference>
<evidence type="ECO:0000256" key="3">
    <source>
        <dbReference type="ARBA" id="ARBA00022679"/>
    </source>
</evidence>
<keyword evidence="3 11" id="KW-0808">Transferase</keyword>
<dbReference type="CDD" id="cd02213">
    <property type="entry name" value="cupin_PMI_typeII_C"/>
    <property type="match status" value="1"/>
</dbReference>
<dbReference type="STRING" id="1173584.SAMN05444851_0129"/>
<sequence length="489" mass="53752">MNNPHRCEGRFELQKITPIILAGGIGSRLWPISRESFPKQFLKINDAPSLFQQTVQRFQLAGFTRPIIVTNEDYRFHVVEQMGEIGTLPELILLEPCSRNTAGAVLAAVRMQADRNPSALCVVAPSDHLITDRTGFTLAIEKGVSAAISGKLVTFGIKPDRPETGYGYLELGKDDVGGGQLAPVRSFTEKPDLQTAALMMSSGHHLWNAGIFLFRTSDMLAAFTRYAPEVAAHVDKALSGNTLDLGFTRLDKDAWMALPDISLDYAVMEHADNICAVPFDGHWSDLGSWQGYWREECRSNTTQDGLVTIGNAHGIDCESSLLMSESADQTIVGLGLRDLVAVAMKDAVLVADRNRSDEIGTVVNYLKSRNASQATFRPQDFRPWGWFEELVTGPGFKVKLITVHPRGVLSLQSHTHRAEHWVVVEGAASVTIGNQTLDLSANQSAYVPKGEVHRLENNSLSDAVLIEVQTGPYLGEDDIVRYEDAYARS</sequence>
<dbReference type="AlphaFoldDB" id="A0A1I0MLV1"/>
<evidence type="ECO:0000313" key="12">
    <source>
        <dbReference type="Proteomes" id="UP000199650"/>
    </source>
</evidence>
<keyword evidence="5" id="KW-0547">Nucleotide-binding</keyword>
<accession>A0A1I0MLV1</accession>
<organism evidence="11 12">
    <name type="scientific">Aliiroseovarius sediminilitoris</name>
    <dbReference type="NCBI Taxonomy" id="1173584"/>
    <lineage>
        <taxon>Bacteria</taxon>
        <taxon>Pseudomonadati</taxon>
        <taxon>Pseudomonadota</taxon>
        <taxon>Alphaproteobacteria</taxon>
        <taxon>Rhodobacterales</taxon>
        <taxon>Paracoccaceae</taxon>
        <taxon>Aliiroseovarius</taxon>
    </lineage>
</organism>
<dbReference type="InterPro" id="IPR006375">
    <property type="entry name" value="Man1P_GuaTrfase/Man6P_Isoase"/>
</dbReference>
<evidence type="ECO:0000256" key="1">
    <source>
        <dbReference type="ARBA" id="ARBA00006115"/>
    </source>
</evidence>
<dbReference type="GO" id="GO:0000271">
    <property type="term" value="P:polysaccharide biosynthetic process"/>
    <property type="evidence" value="ECO:0007669"/>
    <property type="project" value="InterPro"/>
</dbReference>
<evidence type="ECO:0000256" key="7">
    <source>
        <dbReference type="ARBA" id="ARBA00047343"/>
    </source>
</evidence>
<dbReference type="Proteomes" id="UP000199650">
    <property type="component" value="Unassembled WGS sequence"/>
</dbReference>
<evidence type="ECO:0000313" key="11">
    <source>
        <dbReference type="EMBL" id="SEV89064.1"/>
    </source>
</evidence>
<dbReference type="GO" id="GO:0004475">
    <property type="term" value="F:mannose-1-phosphate guanylyltransferase (GTP) activity"/>
    <property type="evidence" value="ECO:0007669"/>
    <property type="project" value="UniProtKB-EC"/>
</dbReference>
<keyword evidence="4 11" id="KW-0548">Nucleotidyltransferase</keyword>
<dbReference type="NCBIfam" id="TIGR01479">
    <property type="entry name" value="GMP_PMI"/>
    <property type="match status" value="1"/>
</dbReference>
<evidence type="ECO:0000256" key="8">
    <source>
        <dbReference type="RuleBase" id="RU004190"/>
    </source>
</evidence>
<feature type="domain" description="Mannose-6-phosphate isomerase type II C-terminal" evidence="10">
    <location>
        <begin position="374"/>
        <end position="484"/>
    </location>
</feature>
<comment type="catalytic activity">
    <reaction evidence="7">
        <text>alpha-D-mannose 1-phosphate + GTP + H(+) = GDP-alpha-D-mannose + diphosphate</text>
        <dbReference type="Rhea" id="RHEA:15229"/>
        <dbReference type="ChEBI" id="CHEBI:15378"/>
        <dbReference type="ChEBI" id="CHEBI:33019"/>
        <dbReference type="ChEBI" id="CHEBI:37565"/>
        <dbReference type="ChEBI" id="CHEBI:57527"/>
        <dbReference type="ChEBI" id="CHEBI:58409"/>
        <dbReference type="EC" id="2.7.7.13"/>
    </reaction>
</comment>
<dbReference type="InterPro" id="IPR049577">
    <property type="entry name" value="GMPP_N"/>
</dbReference>
<dbReference type="CDD" id="cd02509">
    <property type="entry name" value="GDP-M1P_Guanylyltransferase"/>
    <property type="match status" value="1"/>
</dbReference>
<dbReference type="SUPFAM" id="SSF51182">
    <property type="entry name" value="RmlC-like cupins"/>
    <property type="match status" value="1"/>
</dbReference>
<evidence type="ECO:0000256" key="4">
    <source>
        <dbReference type="ARBA" id="ARBA00022695"/>
    </source>
</evidence>
<dbReference type="RefSeq" id="WP_091427386.1">
    <property type="nucleotide sequence ID" value="NZ_FOJB01000001.1"/>
</dbReference>
<evidence type="ECO:0000256" key="6">
    <source>
        <dbReference type="ARBA" id="ARBA00023134"/>
    </source>
</evidence>
<dbReference type="EC" id="2.7.7.13" evidence="2"/>
<protein>
    <recommendedName>
        <fullName evidence="2">mannose-1-phosphate guanylyltransferase</fullName>
        <ecNumber evidence="2">2.7.7.13</ecNumber>
    </recommendedName>
</protein>
<comment type="similarity">
    <text evidence="1 8">Belongs to the mannose-6-phosphate isomerase type 2 family.</text>
</comment>
<dbReference type="Pfam" id="PF00483">
    <property type="entry name" value="NTP_transferase"/>
    <property type="match status" value="1"/>
</dbReference>
<proteinExistence type="inferred from homology"/>
<feature type="domain" description="Nucleotidyl transferase" evidence="9">
    <location>
        <begin position="18"/>
        <end position="296"/>
    </location>
</feature>
<dbReference type="GO" id="GO:0016853">
    <property type="term" value="F:isomerase activity"/>
    <property type="evidence" value="ECO:0007669"/>
    <property type="project" value="UniProtKB-KW"/>
</dbReference>
<dbReference type="GO" id="GO:0009298">
    <property type="term" value="P:GDP-mannose biosynthetic process"/>
    <property type="evidence" value="ECO:0007669"/>
    <property type="project" value="TreeGrafter"/>
</dbReference>
<dbReference type="GO" id="GO:0005525">
    <property type="term" value="F:GTP binding"/>
    <property type="evidence" value="ECO:0007669"/>
    <property type="project" value="UniProtKB-KW"/>
</dbReference>
<dbReference type="InterPro" id="IPR051161">
    <property type="entry name" value="Mannose-6P_isomerase_type2"/>
</dbReference>
<dbReference type="Pfam" id="PF01050">
    <property type="entry name" value="MannoseP_isomer"/>
    <property type="match status" value="1"/>
</dbReference>
<reference evidence="11 12" key="1">
    <citation type="submission" date="2016-10" db="EMBL/GenBank/DDBJ databases">
        <authorList>
            <person name="de Groot N.N."/>
        </authorList>
    </citation>
    <scope>NUCLEOTIDE SEQUENCE [LARGE SCALE GENOMIC DNA]</scope>
    <source>
        <strain evidence="11 12">DSM 29439</strain>
    </source>
</reference>
<evidence type="ECO:0000256" key="5">
    <source>
        <dbReference type="ARBA" id="ARBA00022741"/>
    </source>
</evidence>